<feature type="transmembrane region" description="Helical" evidence="2">
    <location>
        <begin position="95"/>
        <end position="114"/>
    </location>
</feature>
<keyword evidence="2" id="KW-0812">Transmembrane</keyword>
<feature type="transmembrane region" description="Helical" evidence="2">
    <location>
        <begin position="120"/>
        <end position="142"/>
    </location>
</feature>
<evidence type="ECO:0000313" key="3">
    <source>
        <dbReference type="EMBL" id="MBA8793241.1"/>
    </source>
</evidence>
<keyword evidence="4" id="KW-1185">Reference proteome</keyword>
<feature type="transmembrane region" description="Helical" evidence="2">
    <location>
        <begin position="154"/>
        <end position="179"/>
    </location>
</feature>
<keyword evidence="2" id="KW-1133">Transmembrane helix</keyword>
<dbReference type="Proteomes" id="UP000523079">
    <property type="component" value="Unassembled WGS sequence"/>
</dbReference>
<accession>A0A7W3IQ95</accession>
<protein>
    <recommendedName>
        <fullName evidence="5">O-antigen ligase like membrane protein</fullName>
    </recommendedName>
</protein>
<sequence length="454" mass="48664">MSPSEVMPRALAAVQSSRGRPGGTGQVTATLADEDRGPRRRDPVRWITTLFVLTFVIQRVATPGVSEVPIIVPVTMVWLVAALRQQVVRIDHRRLVLWLVAAAVTALLAIPQLLLDRAPYVSVTSWAFWMVLWLPMVVHLADRSAATYRRAQRAIGSAGLFLSGFSVLFIGVQLLGLGYRDFVAEYLPSSLQVQGFIITYPISYGSSLYKSNGWLALEPSFMSFMLGVSLICALLAGMHLVKVLWIALGLLATTAGSGIAVVAVFVVVLVLTGRAAVLRRYALPGAALVLVFGLTALGESVFSRVNEGTSSDSSTSLRAIEPYSYLWPRWISDPASVVFGAGAGASRQEVTGSAITGLLVPNVAKVFFDYGVVGGVLLVAVMVAVYLRSPDLAVSLALAASMFTLQAAAPALVLCSLLTVTLWAPVDRSVGRAWRMPRGPRWAGSGGPKRMVRR</sequence>
<evidence type="ECO:0000313" key="4">
    <source>
        <dbReference type="Proteomes" id="UP000523079"/>
    </source>
</evidence>
<feature type="transmembrane region" description="Helical" evidence="2">
    <location>
        <begin position="407"/>
        <end position="426"/>
    </location>
</feature>
<dbReference type="RefSeq" id="WP_182558772.1">
    <property type="nucleotide sequence ID" value="NZ_JACGWT010000001.1"/>
</dbReference>
<feature type="transmembrane region" description="Helical" evidence="2">
    <location>
        <begin position="67"/>
        <end position="83"/>
    </location>
</feature>
<comment type="caution">
    <text evidence="3">The sequence shown here is derived from an EMBL/GenBank/DDBJ whole genome shotgun (WGS) entry which is preliminary data.</text>
</comment>
<feature type="transmembrane region" description="Helical" evidence="2">
    <location>
        <begin position="246"/>
        <end position="271"/>
    </location>
</feature>
<keyword evidence="2" id="KW-0472">Membrane</keyword>
<evidence type="ECO:0000256" key="1">
    <source>
        <dbReference type="SAM" id="MobiDB-lite"/>
    </source>
</evidence>
<dbReference type="EMBL" id="JACGWT010000001">
    <property type="protein sequence ID" value="MBA8793241.1"/>
    <property type="molecule type" value="Genomic_DNA"/>
</dbReference>
<feature type="transmembrane region" description="Helical" evidence="2">
    <location>
        <begin position="366"/>
        <end position="387"/>
    </location>
</feature>
<evidence type="ECO:0008006" key="5">
    <source>
        <dbReference type="Google" id="ProtNLM"/>
    </source>
</evidence>
<organism evidence="3 4">
    <name type="scientific">Microlunatus kandeliicorticis</name>
    <dbReference type="NCBI Taxonomy" id="1759536"/>
    <lineage>
        <taxon>Bacteria</taxon>
        <taxon>Bacillati</taxon>
        <taxon>Actinomycetota</taxon>
        <taxon>Actinomycetes</taxon>
        <taxon>Propionibacteriales</taxon>
        <taxon>Propionibacteriaceae</taxon>
        <taxon>Microlunatus</taxon>
    </lineage>
</organism>
<name>A0A7W3IQ95_9ACTN</name>
<evidence type="ECO:0000256" key="2">
    <source>
        <dbReference type="SAM" id="Phobius"/>
    </source>
</evidence>
<reference evidence="3 4" key="1">
    <citation type="submission" date="2020-07" db="EMBL/GenBank/DDBJ databases">
        <title>Sequencing the genomes of 1000 actinobacteria strains.</title>
        <authorList>
            <person name="Klenk H.-P."/>
        </authorList>
    </citation>
    <scope>NUCLEOTIDE SEQUENCE [LARGE SCALE GENOMIC DNA]</scope>
    <source>
        <strain evidence="3 4">DSM 100723</strain>
    </source>
</reference>
<proteinExistence type="predicted"/>
<dbReference type="AlphaFoldDB" id="A0A7W3IQ95"/>
<gene>
    <name evidence="3" type="ORF">FHX74_000835</name>
</gene>
<feature type="transmembrane region" description="Helical" evidence="2">
    <location>
        <begin position="221"/>
        <end position="240"/>
    </location>
</feature>
<feature type="transmembrane region" description="Helical" evidence="2">
    <location>
        <begin position="283"/>
        <end position="305"/>
    </location>
</feature>
<feature type="region of interest" description="Disordered" evidence="1">
    <location>
        <begin position="13"/>
        <end position="38"/>
    </location>
</feature>